<dbReference type="Gene3D" id="1.25.40.390">
    <property type="match status" value="1"/>
</dbReference>
<comment type="subcellular location">
    <subcellularLocation>
        <location evidence="1">Cell outer membrane</location>
    </subcellularLocation>
</comment>
<keyword evidence="3" id="KW-0732">Signal</keyword>
<dbReference type="InterPro" id="IPR012944">
    <property type="entry name" value="SusD_RagB_dom"/>
</dbReference>
<dbReference type="Pfam" id="PF07980">
    <property type="entry name" value="SusD_RagB"/>
    <property type="match status" value="1"/>
</dbReference>
<dbReference type="InterPro" id="IPR033985">
    <property type="entry name" value="SusD-like_N"/>
</dbReference>
<comment type="similarity">
    <text evidence="2">Belongs to the SusD family.</text>
</comment>
<dbReference type="Proteomes" id="UP001597061">
    <property type="component" value="Unassembled WGS sequence"/>
</dbReference>
<evidence type="ECO:0000256" key="1">
    <source>
        <dbReference type="ARBA" id="ARBA00004442"/>
    </source>
</evidence>
<dbReference type="SUPFAM" id="SSF48452">
    <property type="entry name" value="TPR-like"/>
    <property type="match status" value="1"/>
</dbReference>
<organism evidence="8 9">
    <name type="scientific">Mariniflexile jejuense</name>
    <dbReference type="NCBI Taxonomy" id="1173582"/>
    <lineage>
        <taxon>Bacteria</taxon>
        <taxon>Pseudomonadati</taxon>
        <taxon>Bacteroidota</taxon>
        <taxon>Flavobacteriia</taxon>
        <taxon>Flavobacteriales</taxon>
        <taxon>Flavobacteriaceae</taxon>
        <taxon>Mariniflexile</taxon>
    </lineage>
</organism>
<evidence type="ECO:0000256" key="5">
    <source>
        <dbReference type="ARBA" id="ARBA00023237"/>
    </source>
</evidence>
<gene>
    <name evidence="8" type="ORF">ACFQ1R_13640</name>
</gene>
<sequence>MKHIINSLGFKIYPNRNTSNRLKVVVISFLSFGMLSCESFVDIDPPSNTLITETVFEDAATVESAMANIYYKLREQGMVSGSFGLSINLGMYADELDYYGTSANPSTIYNHTIASNNITVLSWWNHAYNIIYATNDVINGLEQASSLSPALKARYKGQALFVRAYMHSLLLGLYGEIPYVNSTDYVTNSNVLRQPINMVYEHIIDDLNKAVSVMSDSGAIGERVIPNQSAALALLSRMYLYTENWEKAEETSSKVISMFPLEIDINKVFLKNSAETIWQFKPEGKSVKNTQEAQLLIIGFLPTRGYAISNSLLNAFEPNDLRRTKWIGSISNGITTLRFAYKYKETLSSTTTSLEYSIIFRVSEQYLIRAEARAHQNNPLGSQQDLNTIRQRAGLGTISTMDTNLLFDAILKERRVELFTEHGQRWHDLIRLGQANTILSSLKPNWKPTDVLFPIPNSEIQINPNLKPQNSGY</sequence>
<name>A0ABW3JMP3_9FLAO</name>
<protein>
    <submittedName>
        <fullName evidence="8">RagB/SusD family nutrient uptake outer membrane protein</fullName>
    </submittedName>
</protein>
<evidence type="ECO:0000313" key="9">
    <source>
        <dbReference type="Proteomes" id="UP001597061"/>
    </source>
</evidence>
<keyword evidence="4" id="KW-0472">Membrane</keyword>
<evidence type="ECO:0000256" key="4">
    <source>
        <dbReference type="ARBA" id="ARBA00023136"/>
    </source>
</evidence>
<dbReference type="CDD" id="cd08977">
    <property type="entry name" value="SusD"/>
    <property type="match status" value="1"/>
</dbReference>
<accession>A0ABW3JMP3</accession>
<evidence type="ECO:0000256" key="2">
    <source>
        <dbReference type="ARBA" id="ARBA00006275"/>
    </source>
</evidence>
<evidence type="ECO:0000313" key="8">
    <source>
        <dbReference type="EMBL" id="MFD0991145.1"/>
    </source>
</evidence>
<keyword evidence="5" id="KW-0998">Cell outer membrane</keyword>
<evidence type="ECO:0000259" key="6">
    <source>
        <dbReference type="Pfam" id="PF07980"/>
    </source>
</evidence>
<comment type="caution">
    <text evidence="8">The sequence shown here is derived from an EMBL/GenBank/DDBJ whole genome shotgun (WGS) entry which is preliminary data.</text>
</comment>
<feature type="domain" description="SusD-like N-terminal" evidence="7">
    <location>
        <begin position="60"/>
        <end position="240"/>
    </location>
</feature>
<dbReference type="InterPro" id="IPR011990">
    <property type="entry name" value="TPR-like_helical_dom_sf"/>
</dbReference>
<dbReference type="RefSeq" id="WP_379926825.1">
    <property type="nucleotide sequence ID" value="NZ_JBHTJI010000042.1"/>
</dbReference>
<evidence type="ECO:0000256" key="3">
    <source>
        <dbReference type="ARBA" id="ARBA00022729"/>
    </source>
</evidence>
<evidence type="ECO:0000259" key="7">
    <source>
        <dbReference type="Pfam" id="PF14322"/>
    </source>
</evidence>
<dbReference type="EMBL" id="JBHTJI010000042">
    <property type="protein sequence ID" value="MFD0991145.1"/>
    <property type="molecule type" value="Genomic_DNA"/>
</dbReference>
<reference evidence="9" key="1">
    <citation type="journal article" date="2019" name="Int. J. Syst. Evol. Microbiol.">
        <title>The Global Catalogue of Microorganisms (GCM) 10K type strain sequencing project: providing services to taxonomists for standard genome sequencing and annotation.</title>
        <authorList>
            <consortium name="The Broad Institute Genomics Platform"/>
            <consortium name="The Broad Institute Genome Sequencing Center for Infectious Disease"/>
            <person name="Wu L."/>
            <person name="Ma J."/>
        </authorList>
    </citation>
    <scope>NUCLEOTIDE SEQUENCE [LARGE SCALE GENOMIC DNA]</scope>
    <source>
        <strain evidence="9">CCUG 62414</strain>
    </source>
</reference>
<proteinExistence type="inferred from homology"/>
<keyword evidence="9" id="KW-1185">Reference proteome</keyword>
<dbReference type="Pfam" id="PF14322">
    <property type="entry name" value="SusD-like_3"/>
    <property type="match status" value="1"/>
</dbReference>
<feature type="domain" description="RagB/SusD" evidence="6">
    <location>
        <begin position="339"/>
        <end position="473"/>
    </location>
</feature>